<comment type="cofactor">
    <cofactor evidence="10">
        <name>[4Fe-4S] cluster</name>
        <dbReference type="ChEBI" id="CHEBI:49883"/>
    </cofactor>
    <text evidence="10">Binds 3 [4Fe-4S] clusters.</text>
</comment>
<dbReference type="PROSITE" id="PS00198">
    <property type="entry name" value="4FE4S_FER_1"/>
    <property type="match status" value="2"/>
</dbReference>
<dbReference type="PROSITE" id="PS51379">
    <property type="entry name" value="4FE4S_FER_2"/>
    <property type="match status" value="4"/>
</dbReference>
<dbReference type="Pfam" id="PF04060">
    <property type="entry name" value="FeS"/>
    <property type="match status" value="1"/>
</dbReference>
<evidence type="ECO:0000256" key="9">
    <source>
        <dbReference type="ARBA" id="ARBA00023136"/>
    </source>
</evidence>
<feature type="domain" description="4Fe-4S" evidence="12">
    <location>
        <begin position="29"/>
        <end position="89"/>
    </location>
</feature>
<feature type="binding site" evidence="10">
    <location>
        <position position="178"/>
    </location>
    <ligand>
        <name>[4Fe-4S] cluster</name>
        <dbReference type="ChEBI" id="CHEBI:49883"/>
        <label>3</label>
    </ligand>
</feature>
<dbReference type="Proteomes" id="UP000244925">
    <property type="component" value="Unassembled WGS sequence"/>
</dbReference>
<feature type="domain" description="4Fe-4S ferredoxin-type" evidence="11">
    <location>
        <begin position="163"/>
        <end position="192"/>
    </location>
</feature>
<organism evidence="13 14">
    <name type="scientific">Paramuribaculum intestinale</name>
    <dbReference type="NCBI Taxonomy" id="2094151"/>
    <lineage>
        <taxon>Bacteria</taxon>
        <taxon>Pseudomonadati</taxon>
        <taxon>Bacteroidota</taxon>
        <taxon>Bacteroidia</taxon>
        <taxon>Bacteroidales</taxon>
        <taxon>Muribaculaceae</taxon>
        <taxon>Paramuribaculum</taxon>
    </lineage>
</organism>
<comment type="caution">
    <text evidence="13">The sequence shown here is derived from an EMBL/GenBank/DDBJ whole genome shotgun (WGS) entry which is preliminary data.</text>
</comment>
<keyword evidence="1 10" id="KW-0813">Transport</keyword>
<evidence type="ECO:0000259" key="12">
    <source>
        <dbReference type="PROSITE" id="PS51656"/>
    </source>
</evidence>
<feature type="binding site" evidence="10">
    <location>
        <position position="54"/>
    </location>
    <ligand>
        <name>[4Fe-4S] cluster</name>
        <dbReference type="ChEBI" id="CHEBI:49883"/>
        <label>1</label>
    </ligand>
</feature>
<dbReference type="PANTHER" id="PTHR43560:SF1">
    <property type="entry name" value="ION-TRANSLOCATING OXIDOREDUCTASE COMPLEX SUBUNIT B"/>
    <property type="match status" value="1"/>
</dbReference>
<sequence>MMWAAIVLGVIGVVAAGLLYVVARRFSVDDDPRIDQVEGLLPGANCGGCGFSGCRAFAQACCNATSLEGLSCPGSDRSTMGRIASALGLQNESCPDVRKVATVGCGAKCGGRQDVALYDGPASCVAVAAIGSGESLCSYGCVGMGDCVGVCPFDAISVNSETKIPEVDHSRCTGCGRCAERCPRSVISIRQVRVQAVFTYVACSNASPGQLAVKACRSACIACGKCERVCASSAITFGRCGDGVSRVAPARIDAMKCTGCGMCGPACPTGAIRMAEG</sequence>
<proteinExistence type="inferred from homology"/>
<evidence type="ECO:0000256" key="4">
    <source>
        <dbReference type="ARBA" id="ARBA00022737"/>
    </source>
</evidence>
<feature type="domain" description="4Fe-4S ferredoxin-type" evidence="11">
    <location>
        <begin position="248"/>
        <end position="277"/>
    </location>
</feature>
<feature type="binding site" evidence="10">
    <location>
        <position position="182"/>
    </location>
    <ligand>
        <name>[4Fe-4S] cluster</name>
        <dbReference type="ChEBI" id="CHEBI:49883"/>
        <label>2</label>
    </ligand>
</feature>
<comment type="function">
    <text evidence="10">Part of a membrane-bound complex that couples electron transfer with translocation of ions across the membrane.</text>
</comment>
<feature type="binding site" evidence="10">
    <location>
        <position position="141"/>
    </location>
    <ligand>
        <name>[4Fe-4S] cluster</name>
        <dbReference type="ChEBI" id="CHEBI:49883"/>
        <label>2</label>
    </ligand>
</feature>
<keyword evidence="14" id="KW-1185">Reference proteome</keyword>
<dbReference type="InterPro" id="IPR050395">
    <property type="entry name" value="4Fe4S_Ferredoxin_RnfB"/>
</dbReference>
<dbReference type="PANTHER" id="PTHR43560">
    <property type="entry name" value="ION-TRANSLOCATING OXIDOREDUCTASE COMPLEX SUBUNIT B"/>
    <property type="match status" value="1"/>
</dbReference>
<dbReference type="SUPFAM" id="SSF54862">
    <property type="entry name" value="4Fe-4S ferredoxins"/>
    <property type="match status" value="1"/>
</dbReference>
<keyword evidence="6 10" id="KW-0249">Electron transport</keyword>
<evidence type="ECO:0000256" key="8">
    <source>
        <dbReference type="ARBA" id="ARBA00023014"/>
    </source>
</evidence>
<dbReference type="HAMAP" id="MF_00463">
    <property type="entry name" value="RsxB_RnfB"/>
    <property type="match status" value="1"/>
</dbReference>
<evidence type="ECO:0000256" key="10">
    <source>
        <dbReference type="HAMAP-Rule" id="MF_00463"/>
    </source>
</evidence>
<keyword evidence="4 10" id="KW-0677">Repeat</keyword>
<evidence type="ECO:0000256" key="1">
    <source>
        <dbReference type="ARBA" id="ARBA00022448"/>
    </source>
</evidence>
<accession>A0A2V1IPG6</accession>
<dbReference type="GO" id="GO:0051539">
    <property type="term" value="F:4 iron, 4 sulfur cluster binding"/>
    <property type="evidence" value="ECO:0007669"/>
    <property type="project" value="UniProtKB-UniRule"/>
</dbReference>
<feature type="binding site" evidence="10">
    <location>
        <position position="46"/>
    </location>
    <ligand>
        <name>[4Fe-4S] cluster</name>
        <dbReference type="ChEBI" id="CHEBI:49883"/>
        <label>1</label>
    </ligand>
</feature>
<comment type="caution">
    <text evidence="10">Lacks conserved residue(s) required for the propagation of feature annotation.</text>
</comment>
<dbReference type="GO" id="GO:0009055">
    <property type="term" value="F:electron transfer activity"/>
    <property type="evidence" value="ECO:0007669"/>
    <property type="project" value="InterPro"/>
</dbReference>
<dbReference type="EMBL" id="PUBV01000033">
    <property type="protein sequence ID" value="PWB06136.1"/>
    <property type="molecule type" value="Genomic_DNA"/>
</dbReference>
<feature type="domain" description="4Fe-4S ferredoxin-type" evidence="11">
    <location>
        <begin position="133"/>
        <end position="161"/>
    </location>
</feature>
<comment type="subunit">
    <text evidence="10">The complex is composed of six subunits: RnfA, RnfB, RnfC, RnfD, RnfE and RnfG.</text>
</comment>
<reference evidence="14" key="1">
    <citation type="submission" date="2018-02" db="EMBL/GenBank/DDBJ databases">
        <authorList>
            <person name="Clavel T."/>
            <person name="Strowig T."/>
        </authorList>
    </citation>
    <scope>NUCLEOTIDE SEQUENCE [LARGE SCALE GENOMIC DNA]</scope>
    <source>
        <strain evidence="14">DSM 100764</strain>
    </source>
</reference>
<dbReference type="InterPro" id="IPR017900">
    <property type="entry name" value="4Fe4S_Fe_S_CS"/>
</dbReference>
<feature type="binding site" evidence="10">
    <location>
        <position position="151"/>
    </location>
    <ligand>
        <name>[4Fe-4S] cluster</name>
        <dbReference type="ChEBI" id="CHEBI:49883"/>
        <label>3</label>
    </ligand>
</feature>
<feature type="binding site" evidence="10">
    <location>
        <position position="147"/>
    </location>
    <ligand>
        <name>[4Fe-4S] cluster</name>
        <dbReference type="ChEBI" id="CHEBI:49883"/>
        <label>2</label>
    </ligand>
</feature>
<feature type="binding site" evidence="10">
    <location>
        <position position="72"/>
    </location>
    <ligand>
        <name>[4Fe-4S] cluster</name>
        <dbReference type="ChEBI" id="CHEBI:49883"/>
        <label>1</label>
    </ligand>
</feature>
<evidence type="ECO:0000259" key="11">
    <source>
        <dbReference type="PROSITE" id="PS51379"/>
    </source>
</evidence>
<dbReference type="CDD" id="cd10549">
    <property type="entry name" value="MtMvhB_like"/>
    <property type="match status" value="1"/>
</dbReference>
<dbReference type="EC" id="7.-.-.-" evidence="10"/>
<dbReference type="InterPro" id="IPR010207">
    <property type="entry name" value="Elect_transpt_cplx_RnfB/RsxB"/>
</dbReference>
<keyword evidence="2 10" id="KW-0004">4Fe-4S</keyword>
<dbReference type="Pfam" id="PF12838">
    <property type="entry name" value="Fer4_7"/>
    <property type="match status" value="2"/>
</dbReference>
<dbReference type="PROSITE" id="PS51656">
    <property type="entry name" value="4FE4S"/>
    <property type="match status" value="1"/>
</dbReference>
<evidence type="ECO:0000256" key="5">
    <source>
        <dbReference type="ARBA" id="ARBA00022967"/>
    </source>
</evidence>
<dbReference type="GO" id="GO:0005886">
    <property type="term" value="C:plasma membrane"/>
    <property type="evidence" value="ECO:0007669"/>
    <property type="project" value="UniProtKB-SubCell"/>
</dbReference>
<feature type="binding site" evidence="10">
    <location>
        <position position="49"/>
    </location>
    <ligand>
        <name>[4Fe-4S] cluster</name>
        <dbReference type="ChEBI" id="CHEBI:49883"/>
        <label>1</label>
    </ligand>
</feature>
<comment type="subcellular location">
    <subcellularLocation>
        <location evidence="10">Cell membrane</location>
    </subcellularLocation>
</comment>
<keyword evidence="7 10" id="KW-0408">Iron</keyword>
<dbReference type="AlphaFoldDB" id="A0A2V1IPG6"/>
<evidence type="ECO:0000256" key="7">
    <source>
        <dbReference type="ARBA" id="ARBA00023004"/>
    </source>
</evidence>
<feature type="binding site" evidence="10">
    <location>
        <position position="137"/>
    </location>
    <ligand>
        <name>[4Fe-4S] cluster</name>
        <dbReference type="ChEBI" id="CHEBI:49883"/>
        <label>2</label>
    </ligand>
</feature>
<protein>
    <recommendedName>
        <fullName evidence="10">Ion-translocating oxidoreductase complex subunit B</fullName>
        <ecNumber evidence="10">7.-.-.-</ecNumber>
    </recommendedName>
    <alternativeName>
        <fullName evidence="10">Rnf electron transport complex subunit B</fullName>
    </alternativeName>
</protein>
<comment type="similarity">
    <text evidence="10">Belongs to the 4Fe4S bacterial-type ferredoxin family. RnfB subfamily.</text>
</comment>
<name>A0A2V1IPG6_9BACT</name>
<feature type="binding site" evidence="10">
    <location>
        <position position="175"/>
    </location>
    <ligand>
        <name>[4Fe-4S] cluster</name>
        <dbReference type="ChEBI" id="CHEBI:49883"/>
        <label>3</label>
    </ligand>
</feature>
<keyword evidence="5 10" id="KW-1278">Translocase</keyword>
<feature type="domain" description="4Fe-4S ferredoxin-type" evidence="11">
    <location>
        <begin position="209"/>
        <end position="240"/>
    </location>
</feature>
<keyword evidence="8 10" id="KW-0411">Iron-sulfur</keyword>
<feature type="binding site" evidence="10">
    <location>
        <position position="172"/>
    </location>
    <ligand>
        <name>[4Fe-4S] cluster</name>
        <dbReference type="ChEBI" id="CHEBI:49883"/>
        <label>3</label>
    </ligand>
</feature>
<keyword evidence="9 10" id="KW-0472">Membrane</keyword>
<evidence type="ECO:0000256" key="3">
    <source>
        <dbReference type="ARBA" id="ARBA00022723"/>
    </source>
</evidence>
<dbReference type="GO" id="GO:0046872">
    <property type="term" value="F:metal ion binding"/>
    <property type="evidence" value="ECO:0007669"/>
    <property type="project" value="UniProtKB-KW"/>
</dbReference>
<dbReference type="Gene3D" id="3.30.70.20">
    <property type="match status" value="2"/>
</dbReference>
<evidence type="ECO:0000256" key="2">
    <source>
        <dbReference type="ARBA" id="ARBA00022485"/>
    </source>
</evidence>
<dbReference type="InterPro" id="IPR017896">
    <property type="entry name" value="4Fe4S_Fe-S-bd"/>
</dbReference>
<feature type="region of interest" description="Hydrophobic" evidence="10">
    <location>
        <begin position="1"/>
        <end position="23"/>
    </location>
</feature>
<dbReference type="InterPro" id="IPR007202">
    <property type="entry name" value="4Fe-4S_dom"/>
</dbReference>
<keyword evidence="3 10" id="KW-0479">Metal-binding</keyword>
<dbReference type="RefSeq" id="WP_107036825.1">
    <property type="nucleotide sequence ID" value="NZ_CAOMDK010000018.1"/>
</dbReference>
<evidence type="ECO:0000256" key="6">
    <source>
        <dbReference type="ARBA" id="ARBA00022982"/>
    </source>
</evidence>
<dbReference type="GO" id="GO:0022900">
    <property type="term" value="P:electron transport chain"/>
    <property type="evidence" value="ECO:0007669"/>
    <property type="project" value="UniProtKB-UniRule"/>
</dbReference>
<dbReference type="Gene3D" id="1.10.15.40">
    <property type="entry name" value="Electron transport complex subunit B, putative Fe-S cluster"/>
    <property type="match status" value="1"/>
</dbReference>
<gene>
    <name evidence="10" type="primary">rnfB</name>
    <name evidence="13" type="ORF">C5O25_11185</name>
</gene>
<evidence type="ECO:0000313" key="14">
    <source>
        <dbReference type="Proteomes" id="UP000244925"/>
    </source>
</evidence>
<keyword evidence="10" id="KW-1003">Cell membrane</keyword>
<evidence type="ECO:0000313" key="13">
    <source>
        <dbReference type="EMBL" id="PWB06136.1"/>
    </source>
</evidence>